<evidence type="ECO:0000313" key="3">
    <source>
        <dbReference type="WBParaSite" id="Hba_16102"/>
    </source>
</evidence>
<evidence type="ECO:0000256" key="1">
    <source>
        <dbReference type="SAM" id="SignalP"/>
    </source>
</evidence>
<reference evidence="3" key="1">
    <citation type="submission" date="2016-11" db="UniProtKB">
        <authorList>
            <consortium name="WormBaseParasite"/>
        </authorList>
    </citation>
    <scope>IDENTIFICATION</scope>
</reference>
<keyword evidence="2" id="KW-1185">Reference proteome</keyword>
<dbReference type="AlphaFoldDB" id="A0A1I7XEL8"/>
<dbReference type="WBParaSite" id="Hba_16102">
    <property type="protein sequence ID" value="Hba_16102"/>
    <property type="gene ID" value="Hba_16102"/>
</dbReference>
<dbReference type="Proteomes" id="UP000095283">
    <property type="component" value="Unplaced"/>
</dbReference>
<name>A0A1I7XEL8_HETBA</name>
<accession>A0A1I7XEL8</accession>
<keyword evidence="1" id="KW-0732">Signal</keyword>
<protein>
    <submittedName>
        <fullName evidence="3">Activin_recp domain-containing protein</fullName>
    </submittedName>
</protein>
<evidence type="ECO:0000313" key="2">
    <source>
        <dbReference type="Proteomes" id="UP000095283"/>
    </source>
</evidence>
<proteinExistence type="predicted"/>
<feature type="chain" id="PRO_5009311114" evidence="1">
    <location>
        <begin position="19"/>
        <end position="261"/>
    </location>
</feature>
<sequence length="261" mass="29514">MILRFYTIFLVIAGSAVSLRCMCSTTAGGVNCYSGWCDVHNWNGKVGACAVVRVGSRQHFACVRVKESSEDACKVDRRNGELQVRCWCRKSDYCNIDLADRVEDGDLLSEKFKEESIIKAEELSTVSMEKILPQKDEFVIEKTYDVNDENYPIYSPDIITGVEETDTFSMLPSSAKPEPSLPARSIEQLITVNRYNILSLVYVFSTGLTKTTIPPWRREVPVPLEPASTSQRMLFIIDECNSITYYVFIYFVYCSNSFAAT</sequence>
<organism evidence="2 3">
    <name type="scientific">Heterorhabditis bacteriophora</name>
    <name type="common">Entomopathogenic nematode worm</name>
    <dbReference type="NCBI Taxonomy" id="37862"/>
    <lineage>
        <taxon>Eukaryota</taxon>
        <taxon>Metazoa</taxon>
        <taxon>Ecdysozoa</taxon>
        <taxon>Nematoda</taxon>
        <taxon>Chromadorea</taxon>
        <taxon>Rhabditida</taxon>
        <taxon>Rhabditina</taxon>
        <taxon>Rhabditomorpha</taxon>
        <taxon>Strongyloidea</taxon>
        <taxon>Heterorhabditidae</taxon>
        <taxon>Heterorhabditis</taxon>
    </lineage>
</organism>
<feature type="signal peptide" evidence="1">
    <location>
        <begin position="1"/>
        <end position="18"/>
    </location>
</feature>